<comment type="caution">
    <text evidence="3">The sequence shown here is derived from an EMBL/GenBank/DDBJ whole genome shotgun (WGS) entry which is preliminary data.</text>
</comment>
<dbReference type="EMBL" id="JBBJCI010000416">
    <property type="protein sequence ID" value="KAK7231373.1"/>
    <property type="molecule type" value="Genomic_DNA"/>
</dbReference>
<dbReference type="Proteomes" id="UP001363151">
    <property type="component" value="Unassembled WGS sequence"/>
</dbReference>
<dbReference type="SUPFAM" id="SSF52833">
    <property type="entry name" value="Thioredoxin-like"/>
    <property type="match status" value="1"/>
</dbReference>
<keyword evidence="1" id="KW-0732">Signal</keyword>
<dbReference type="PANTHER" id="PTHR47353">
    <property type="entry name" value="THIOREDOXIN-LIKE PROTEIN HCF164, CHLOROPLASTIC"/>
    <property type="match status" value="1"/>
</dbReference>
<feature type="signal peptide" evidence="1">
    <location>
        <begin position="1"/>
        <end position="18"/>
    </location>
</feature>
<dbReference type="Pfam" id="PF00085">
    <property type="entry name" value="Thioredoxin"/>
    <property type="match status" value="1"/>
</dbReference>
<dbReference type="InterPro" id="IPR036249">
    <property type="entry name" value="Thioredoxin-like_sf"/>
</dbReference>
<evidence type="ECO:0000313" key="4">
    <source>
        <dbReference type="Proteomes" id="UP001363151"/>
    </source>
</evidence>
<feature type="chain" id="PRO_5045207195" evidence="1">
    <location>
        <begin position="19"/>
        <end position="208"/>
    </location>
</feature>
<dbReference type="PROSITE" id="PS51352">
    <property type="entry name" value="THIOREDOXIN_2"/>
    <property type="match status" value="1"/>
</dbReference>
<evidence type="ECO:0000259" key="2">
    <source>
        <dbReference type="PROSITE" id="PS51352"/>
    </source>
</evidence>
<evidence type="ECO:0000256" key="1">
    <source>
        <dbReference type="SAM" id="SignalP"/>
    </source>
</evidence>
<sequence length="208" mass="20645">MVHPSSTFCAVLLASAAAFRAPVSVTHLTGRVGTLRASEAPAEGSDDASSTSTAAAAGATAAAGAGVLAAATTAAGTACAGGVCAVGAGAAATAAGGVGASGGRRVGSQDAFRSDHPVVLEFYSDNCPHCREAARRLYDVEVAHAGDVDWVMVDTQNEANRPLWEKLGVDEIPHFSFLDASKTLARTEIGPISAKAAEAGIAAIAPAR</sequence>
<feature type="domain" description="Thioredoxin" evidence="2">
    <location>
        <begin position="84"/>
        <end position="206"/>
    </location>
</feature>
<gene>
    <name evidence="3" type="ORF">SO694_00072029</name>
</gene>
<dbReference type="InterPro" id="IPR044241">
    <property type="entry name" value="TxlA/HCF164"/>
</dbReference>
<protein>
    <submittedName>
        <fullName evidence="3">Thioredoxin-like protein</fullName>
    </submittedName>
</protein>
<accession>A0ABR1FIH2</accession>
<keyword evidence="4" id="KW-1185">Reference proteome</keyword>
<name>A0ABR1FIH2_AURAN</name>
<dbReference type="PANTHER" id="PTHR47353:SF1">
    <property type="entry name" value="THIOREDOXIN-LIKE PROTEIN HCF164, CHLOROPLASTIC"/>
    <property type="match status" value="1"/>
</dbReference>
<evidence type="ECO:0000313" key="3">
    <source>
        <dbReference type="EMBL" id="KAK7231373.1"/>
    </source>
</evidence>
<proteinExistence type="predicted"/>
<dbReference type="InterPro" id="IPR013766">
    <property type="entry name" value="Thioredoxin_domain"/>
</dbReference>
<dbReference type="Gene3D" id="3.40.30.10">
    <property type="entry name" value="Glutaredoxin"/>
    <property type="match status" value="1"/>
</dbReference>
<reference evidence="3 4" key="1">
    <citation type="submission" date="2024-03" db="EMBL/GenBank/DDBJ databases">
        <title>Aureococcus anophagefferens CCMP1851 and Kratosvirus quantuckense: Draft genome of a second virus-susceptible host strain in the model system.</title>
        <authorList>
            <person name="Chase E."/>
            <person name="Truchon A.R."/>
            <person name="Schepens W."/>
            <person name="Wilhelm S.W."/>
        </authorList>
    </citation>
    <scope>NUCLEOTIDE SEQUENCE [LARGE SCALE GENOMIC DNA]</scope>
    <source>
        <strain evidence="3 4">CCMP1851</strain>
    </source>
</reference>
<organism evidence="3 4">
    <name type="scientific">Aureococcus anophagefferens</name>
    <name type="common">Harmful bloom alga</name>
    <dbReference type="NCBI Taxonomy" id="44056"/>
    <lineage>
        <taxon>Eukaryota</taxon>
        <taxon>Sar</taxon>
        <taxon>Stramenopiles</taxon>
        <taxon>Ochrophyta</taxon>
        <taxon>Pelagophyceae</taxon>
        <taxon>Pelagomonadales</taxon>
        <taxon>Pelagomonadaceae</taxon>
        <taxon>Aureococcus</taxon>
    </lineage>
</organism>